<accession>A0A9P9W9C9</accession>
<dbReference type="PANTHER" id="PTHR33048:SF2">
    <property type="entry name" value="SRPK"/>
    <property type="match status" value="1"/>
</dbReference>
<evidence type="ECO:0000256" key="7">
    <source>
        <dbReference type="SAM" id="Phobius"/>
    </source>
</evidence>
<dbReference type="InterPro" id="IPR052337">
    <property type="entry name" value="SAT4-like"/>
</dbReference>
<feature type="region of interest" description="Disordered" evidence="6">
    <location>
        <begin position="291"/>
        <end position="364"/>
    </location>
</feature>
<dbReference type="Pfam" id="PF20684">
    <property type="entry name" value="Fung_rhodopsin"/>
    <property type="match status" value="1"/>
</dbReference>
<evidence type="ECO:0000256" key="3">
    <source>
        <dbReference type="ARBA" id="ARBA00022989"/>
    </source>
</evidence>
<dbReference type="PANTHER" id="PTHR33048">
    <property type="entry name" value="PTH11-LIKE INTEGRAL MEMBRANE PROTEIN (AFU_ORTHOLOGUE AFUA_5G11245)"/>
    <property type="match status" value="1"/>
</dbReference>
<comment type="subcellular location">
    <subcellularLocation>
        <location evidence="1">Membrane</location>
        <topology evidence="1">Multi-pass membrane protein</topology>
    </subcellularLocation>
</comment>
<comment type="similarity">
    <text evidence="5">Belongs to the SAT4 family.</text>
</comment>
<feature type="compositionally biased region" description="Polar residues" evidence="6">
    <location>
        <begin position="298"/>
        <end position="326"/>
    </location>
</feature>
<gene>
    <name evidence="9" type="ORF">JX265_013142</name>
</gene>
<evidence type="ECO:0000256" key="1">
    <source>
        <dbReference type="ARBA" id="ARBA00004141"/>
    </source>
</evidence>
<sequence length="619" mass="69676">MSDSAKAESEKRAMDFITEVWALAGVALFVSGLRFYQRISTVGWKRLALDDYLMAFVTAFTTFEFYLGYTVVAYWQGLANNAMTPEQRATLDPASNEYYLRVSGSKTHVGGLLTYTTQLWLLKACWALYYNRLTDGVQDRRLLIRWSVVVLPITYAACLLVAFFKCIPFNHQWQINPEPPTNCMPAISPLQTIFVMAMNTVTDFYLMAIPLPMIWRSGLPLKKKIAVLTLFSGAFVEMAFGILRCVSILTVGNTDPSQSGYWSIRESFVSEVLTNMPMVYALVRSFSHKIQGKPDYSKGQNSGSYQLGTYPRNRSGTGQNIRSAPNGTAFDSKEQIYIDEGQQPQTDDDERSLELPYPRGDRDFPRLHARDIEAVNKEAGVSRYSRYVPRQENHIYVTTEYTVSNDERGSKRSIGPALIGDRKYRSPEDIQDISCLLLLNGVRYDDRLGDNKASVHSDCGLTRCHWLRNDRNSFSGRSGNDEEVIRAEDVILSALEERVADSEEEDAVAAEDEEVAALEEVGVKSDDEDSVEAEEIELTVVEENADDSEDEDSTEAEDVELIVEEDIVTDSETEDSVDTEEVELSVLEEMVDDSVEVENDEEADDDVLDAEQLNVTKEV</sequence>
<evidence type="ECO:0000256" key="2">
    <source>
        <dbReference type="ARBA" id="ARBA00022692"/>
    </source>
</evidence>
<feature type="transmembrane region" description="Helical" evidence="7">
    <location>
        <begin position="20"/>
        <end position="36"/>
    </location>
</feature>
<dbReference type="EMBL" id="JAFIMR010000063">
    <property type="protein sequence ID" value="KAI1852171.1"/>
    <property type="molecule type" value="Genomic_DNA"/>
</dbReference>
<keyword evidence="10" id="KW-1185">Reference proteome</keyword>
<keyword evidence="3 7" id="KW-1133">Transmembrane helix</keyword>
<evidence type="ECO:0000313" key="9">
    <source>
        <dbReference type="EMBL" id="KAI1852171.1"/>
    </source>
</evidence>
<feature type="transmembrane region" description="Helical" evidence="7">
    <location>
        <begin position="142"/>
        <end position="164"/>
    </location>
</feature>
<name>A0A9P9W9C9_9PEZI</name>
<evidence type="ECO:0000256" key="4">
    <source>
        <dbReference type="ARBA" id="ARBA00023136"/>
    </source>
</evidence>
<reference evidence="9" key="1">
    <citation type="submission" date="2021-03" db="EMBL/GenBank/DDBJ databases">
        <title>Revisited historic fungal species revealed as producer of novel bioactive compounds through whole genome sequencing and comparative genomics.</title>
        <authorList>
            <person name="Vignolle G.A."/>
            <person name="Hochenegger N."/>
            <person name="Mach R.L."/>
            <person name="Mach-Aigner A.R."/>
            <person name="Javad Rahimi M."/>
            <person name="Salim K.A."/>
            <person name="Chan C.M."/>
            <person name="Lim L.B.L."/>
            <person name="Cai F."/>
            <person name="Druzhinina I.S."/>
            <person name="U'Ren J.M."/>
            <person name="Derntl C."/>
        </authorList>
    </citation>
    <scope>NUCLEOTIDE SEQUENCE</scope>
    <source>
        <strain evidence="9">TUCIM 5799</strain>
    </source>
</reference>
<feature type="transmembrane region" description="Helical" evidence="7">
    <location>
        <begin position="52"/>
        <end position="75"/>
    </location>
</feature>
<evidence type="ECO:0000256" key="5">
    <source>
        <dbReference type="ARBA" id="ARBA00038359"/>
    </source>
</evidence>
<comment type="caution">
    <text evidence="9">The sequence shown here is derived from an EMBL/GenBank/DDBJ whole genome shotgun (WGS) entry which is preliminary data.</text>
</comment>
<dbReference type="Proteomes" id="UP000829685">
    <property type="component" value="Unassembled WGS sequence"/>
</dbReference>
<protein>
    <recommendedName>
        <fullName evidence="8">Rhodopsin domain-containing protein</fullName>
    </recommendedName>
</protein>
<evidence type="ECO:0000259" key="8">
    <source>
        <dbReference type="Pfam" id="PF20684"/>
    </source>
</evidence>
<feature type="transmembrane region" description="Helical" evidence="7">
    <location>
        <begin position="225"/>
        <end position="243"/>
    </location>
</feature>
<feature type="transmembrane region" description="Helical" evidence="7">
    <location>
        <begin position="112"/>
        <end position="130"/>
    </location>
</feature>
<keyword evidence="2 7" id="KW-0812">Transmembrane</keyword>
<dbReference type="InterPro" id="IPR049326">
    <property type="entry name" value="Rhodopsin_dom_fungi"/>
</dbReference>
<evidence type="ECO:0000313" key="10">
    <source>
        <dbReference type="Proteomes" id="UP000829685"/>
    </source>
</evidence>
<evidence type="ECO:0000256" key="6">
    <source>
        <dbReference type="SAM" id="MobiDB-lite"/>
    </source>
</evidence>
<proteinExistence type="inferred from homology"/>
<dbReference type="AlphaFoldDB" id="A0A9P9W9C9"/>
<organism evidence="9 10">
    <name type="scientific">Neoarthrinium moseri</name>
    <dbReference type="NCBI Taxonomy" id="1658444"/>
    <lineage>
        <taxon>Eukaryota</taxon>
        <taxon>Fungi</taxon>
        <taxon>Dikarya</taxon>
        <taxon>Ascomycota</taxon>
        <taxon>Pezizomycotina</taxon>
        <taxon>Sordariomycetes</taxon>
        <taxon>Xylariomycetidae</taxon>
        <taxon>Amphisphaeriales</taxon>
        <taxon>Apiosporaceae</taxon>
        <taxon>Neoarthrinium</taxon>
    </lineage>
</organism>
<feature type="domain" description="Rhodopsin" evidence="8">
    <location>
        <begin position="33"/>
        <end position="284"/>
    </location>
</feature>
<feature type="transmembrane region" description="Helical" evidence="7">
    <location>
        <begin position="193"/>
        <end position="213"/>
    </location>
</feature>
<dbReference type="GO" id="GO:0016020">
    <property type="term" value="C:membrane"/>
    <property type="evidence" value="ECO:0007669"/>
    <property type="project" value="UniProtKB-SubCell"/>
</dbReference>
<keyword evidence="4 7" id="KW-0472">Membrane</keyword>